<comment type="caution">
    <text evidence="2">The sequence shown here is derived from an EMBL/GenBank/DDBJ whole genome shotgun (WGS) entry which is preliminary data.</text>
</comment>
<dbReference type="InterPro" id="IPR025668">
    <property type="entry name" value="Tnp_DDE_dom"/>
</dbReference>
<name>R4YX54_9ACTN</name>
<reference evidence="2 3" key="1">
    <citation type="journal article" date="2013" name="ISME J.">
        <title>Metabolic model for the filamentous 'Candidatus Microthrix parvicella' based on genomic and metagenomic analyses.</title>
        <authorList>
            <person name="Jon McIlroy S."/>
            <person name="Kristiansen R."/>
            <person name="Albertsen M."/>
            <person name="Michael Karst S."/>
            <person name="Rossetti S."/>
            <person name="Lund Nielsen J."/>
            <person name="Tandoi V."/>
            <person name="James Seviour R."/>
            <person name="Nielsen P.H."/>
        </authorList>
    </citation>
    <scope>NUCLEOTIDE SEQUENCE [LARGE SCALE GENOMIC DNA]</scope>
    <source>
        <strain evidence="2 3">RN1</strain>
    </source>
</reference>
<organism evidence="2 3">
    <name type="scientific">Candidatus Neomicrothrix parvicella RN1</name>
    <dbReference type="NCBI Taxonomy" id="1229780"/>
    <lineage>
        <taxon>Bacteria</taxon>
        <taxon>Bacillati</taxon>
        <taxon>Actinomycetota</taxon>
        <taxon>Acidimicrobiia</taxon>
        <taxon>Acidimicrobiales</taxon>
        <taxon>Microthrixaceae</taxon>
        <taxon>Candidatus Neomicrothrix</taxon>
    </lineage>
</organism>
<dbReference type="Proteomes" id="UP000018291">
    <property type="component" value="Unassembled WGS sequence"/>
</dbReference>
<evidence type="ECO:0000313" key="3">
    <source>
        <dbReference type="Proteomes" id="UP000018291"/>
    </source>
</evidence>
<feature type="domain" description="Transposase DDE" evidence="1">
    <location>
        <begin position="12"/>
        <end position="143"/>
    </location>
</feature>
<dbReference type="EMBL" id="CANL01000007">
    <property type="protein sequence ID" value="CCM62899.1"/>
    <property type="molecule type" value="Genomic_DNA"/>
</dbReference>
<evidence type="ECO:0000313" key="2">
    <source>
        <dbReference type="EMBL" id="CCM62899.1"/>
    </source>
</evidence>
<sequence length="146" mass="16809">MNICLFDDLDGWRFHAIVTNLPGLFAPADMVEAHHRLRGGIPEDTIRQLKEDFGLIHAPVQNFFGNWLWWHASALAHNTARWIRHFGLPPTFKRCRGKRLRLAFFNVAARVVNHARGLELRLPRSHAWADAFIEALTRIRALPAFA</sequence>
<keyword evidence="3" id="KW-1185">Reference proteome</keyword>
<dbReference type="Pfam" id="PF13701">
    <property type="entry name" value="DDE_Tnp_1_4"/>
    <property type="match status" value="1"/>
</dbReference>
<dbReference type="eggNOG" id="COG3385">
    <property type="taxonomic scope" value="Bacteria"/>
</dbReference>
<accession>R4YX54</accession>
<protein>
    <recommendedName>
        <fullName evidence="1">Transposase DDE domain-containing protein</fullName>
    </recommendedName>
</protein>
<dbReference type="AlphaFoldDB" id="R4YX54"/>
<proteinExistence type="predicted"/>
<gene>
    <name evidence="2" type="ORF">BN381_150012</name>
</gene>
<dbReference type="OrthoDB" id="3254802at2"/>
<dbReference type="STRING" id="1229780.BN381_150012"/>
<dbReference type="HOGENOM" id="CLU_1773988_0_0_11"/>
<evidence type="ECO:0000259" key="1">
    <source>
        <dbReference type="Pfam" id="PF13701"/>
    </source>
</evidence>